<keyword evidence="2" id="KW-1185">Reference proteome</keyword>
<reference evidence="2" key="1">
    <citation type="submission" date="2018-08" db="EMBL/GenBank/DDBJ databases">
        <authorList>
            <person name="Kim S.-J."/>
            <person name="Jung G.-Y."/>
        </authorList>
    </citation>
    <scope>NUCLEOTIDE SEQUENCE [LARGE SCALE GENOMIC DNA]</scope>
    <source>
        <strain evidence="2">GY_G</strain>
    </source>
</reference>
<name>A0A371B642_9SPHN</name>
<dbReference type="EMBL" id="QRGP01000002">
    <property type="protein sequence ID" value="RDV03048.1"/>
    <property type="molecule type" value="Genomic_DNA"/>
</dbReference>
<proteinExistence type="predicted"/>
<evidence type="ECO:0008006" key="3">
    <source>
        <dbReference type="Google" id="ProtNLM"/>
    </source>
</evidence>
<evidence type="ECO:0000313" key="1">
    <source>
        <dbReference type="EMBL" id="RDV03048.1"/>
    </source>
</evidence>
<organism evidence="1 2">
    <name type="scientific">Sphingorhabdus pulchriflava</name>
    <dbReference type="NCBI Taxonomy" id="2292257"/>
    <lineage>
        <taxon>Bacteria</taxon>
        <taxon>Pseudomonadati</taxon>
        <taxon>Pseudomonadota</taxon>
        <taxon>Alphaproteobacteria</taxon>
        <taxon>Sphingomonadales</taxon>
        <taxon>Sphingomonadaceae</taxon>
        <taxon>Sphingorhabdus</taxon>
    </lineage>
</organism>
<evidence type="ECO:0000313" key="2">
    <source>
        <dbReference type="Proteomes" id="UP000263833"/>
    </source>
</evidence>
<gene>
    <name evidence="1" type="ORF">DXH95_11380</name>
</gene>
<comment type="caution">
    <text evidence="1">The sequence shown here is derived from an EMBL/GenBank/DDBJ whole genome shotgun (WGS) entry which is preliminary data.</text>
</comment>
<dbReference type="AlphaFoldDB" id="A0A371B642"/>
<dbReference type="OrthoDB" id="7619271at2"/>
<accession>A0A371B642</accession>
<dbReference type="Proteomes" id="UP000263833">
    <property type="component" value="Unassembled WGS sequence"/>
</dbReference>
<protein>
    <recommendedName>
        <fullName evidence="3">Spore coat protein U domain-containing protein</fullName>
    </recommendedName>
</protein>
<sequence length="113" mass="11596">MNDGQAVVDLGELRPGVAPVPLQLRVSSTGEYDISVSSANSGKLRLGASDWSIPYSVAIGGNSINLNGASMLAGPGGSGFKRDSLPIQFLIGDVSDKRAGTYSDVISISVTAR</sequence>